<sequence>MPPKLHNDEIERQANNLLNDTLSELFRNKNYKLVDNESGKREIGTDFYYQVVDRETLIDEISFVNQNKGKNAIVRPNKDTDFISYPLKSLRHPFSWYYKVSEPFVFTLCDIVSNKVYYYFIQNDDTVPNRINEQKNKNVKNFQVYIPKDNILNEENFDKFLEQIRTARIKQVEKLHGNLFESHKSDYSVFRKETEGLHIIDKLYYIIEKFECIKVIPKNILSEILYYTFGESTYVGDMSISTDNEDLYNLIKSIHVDRRKKSYGISNNLILVENQKEKLKSIISFFIANAIKHIFFRGRRLEEGNRFCIHNLFISGTCNCERCTFERLDIKKTEFLLKQNKPNYSGYEKLRKGYASFLFGDVEKSIDILLDIYNNEDKNKNPITYLTAKLNLLELKQLCENSFHFDDEIKKKFVHIEDKSEEKFILDNAQHFLDIYKTLRDFRFVYRNIVYIDNLLFELQKTRLNDKQGGWTSDNQLFDLESNFVRVHNFFEFNFIILNQYQEYEQLCRKILEGFLIIYTLKNPDYEQYKFDFRTIEMWLFYVKNKDAVFLFNKYSIKIITIHNTDLVFQQFNIYIDNLTKSNKSIEKNKDNYRIVQRLSNTIQNFCLILSKIDIDNVNLNALFSKVLNFIRINKTERLSLVADLMKIVTEKEYSISKDNLLEFIKLGIDSNLRIHNSSLIAKYYFEKATSGEIIDVIKNINGISNIEDIDFSKKDNYFKYWYGLSFLDHELQAVIKQKVIKELEENFNPELFNTAVILDTIKPQLNDNLLNKFIEGIPDLSKNEDRGPFGSPDNFTLDQVINIFFKLGFPVEKLEKYIEYNISSKKEYYNWLLHLDTFDYSKFNPYWLIGNNLKYYVKEFKKSKPLLNYLKKYLRKNYDSEIAKFYFENLI</sequence>
<dbReference type="EMBL" id="VFPD01000001">
    <property type="protein sequence ID" value="TQM21085.1"/>
    <property type="molecule type" value="Genomic_DNA"/>
</dbReference>
<protein>
    <submittedName>
        <fullName evidence="1">Uncharacterized protein DUF4365</fullName>
    </submittedName>
</protein>
<name>A0A543EHN5_9FLAO</name>
<organism evidence="1 2">
    <name type="scientific">Chryseobacterium aquifrigidense</name>
    <dbReference type="NCBI Taxonomy" id="558021"/>
    <lineage>
        <taxon>Bacteria</taxon>
        <taxon>Pseudomonadati</taxon>
        <taxon>Bacteroidota</taxon>
        <taxon>Flavobacteriia</taxon>
        <taxon>Flavobacteriales</taxon>
        <taxon>Weeksellaceae</taxon>
        <taxon>Chryseobacterium group</taxon>
        <taxon>Chryseobacterium</taxon>
    </lineage>
</organism>
<gene>
    <name evidence="1" type="ORF">FB551_0766</name>
</gene>
<reference evidence="1 2" key="1">
    <citation type="submission" date="2019-06" db="EMBL/GenBank/DDBJ databases">
        <title>Sorghum-associated microbial communities from plants grown in Nebraska, USA.</title>
        <authorList>
            <person name="Schachtman D."/>
        </authorList>
    </citation>
    <scope>NUCLEOTIDE SEQUENCE [LARGE SCALE GENOMIC DNA]</scope>
    <source>
        <strain evidence="1 2">110</strain>
    </source>
</reference>
<comment type="caution">
    <text evidence="1">The sequence shown here is derived from an EMBL/GenBank/DDBJ whole genome shotgun (WGS) entry which is preliminary data.</text>
</comment>
<keyword evidence="2" id="KW-1185">Reference proteome</keyword>
<evidence type="ECO:0000313" key="2">
    <source>
        <dbReference type="Proteomes" id="UP000316437"/>
    </source>
</evidence>
<proteinExistence type="predicted"/>
<accession>A0A543EHN5</accession>
<dbReference type="AlphaFoldDB" id="A0A543EHN5"/>
<dbReference type="Proteomes" id="UP000316437">
    <property type="component" value="Unassembled WGS sequence"/>
</dbReference>
<dbReference type="RefSeq" id="WP_142015197.1">
    <property type="nucleotide sequence ID" value="NZ_VFPD01000001.1"/>
</dbReference>
<evidence type="ECO:0000313" key="1">
    <source>
        <dbReference type="EMBL" id="TQM21085.1"/>
    </source>
</evidence>